<protein>
    <submittedName>
        <fullName evidence="2">Uncharacterized protein</fullName>
    </submittedName>
</protein>
<keyword evidence="3" id="KW-1185">Reference proteome</keyword>
<dbReference type="HOGENOM" id="CLU_3002146_0_0_1"/>
<dbReference type="Proteomes" id="UP000054018">
    <property type="component" value="Unassembled WGS sequence"/>
</dbReference>
<dbReference type="EMBL" id="KN833931">
    <property type="protein sequence ID" value="KIK14588.1"/>
    <property type="molecule type" value="Genomic_DNA"/>
</dbReference>
<feature type="region of interest" description="Disordered" evidence="1">
    <location>
        <begin position="1"/>
        <end position="57"/>
    </location>
</feature>
<evidence type="ECO:0000313" key="3">
    <source>
        <dbReference type="Proteomes" id="UP000054018"/>
    </source>
</evidence>
<gene>
    <name evidence="2" type="ORF">PISMIDRAFT_687843</name>
</gene>
<feature type="non-terminal residue" evidence="2">
    <location>
        <position position="1"/>
    </location>
</feature>
<reference evidence="3" key="2">
    <citation type="submission" date="2015-01" db="EMBL/GenBank/DDBJ databases">
        <title>Evolutionary Origins and Diversification of the Mycorrhizal Mutualists.</title>
        <authorList>
            <consortium name="DOE Joint Genome Institute"/>
            <consortium name="Mycorrhizal Genomics Consortium"/>
            <person name="Kohler A."/>
            <person name="Kuo A."/>
            <person name="Nagy L.G."/>
            <person name="Floudas D."/>
            <person name="Copeland A."/>
            <person name="Barry K.W."/>
            <person name="Cichocki N."/>
            <person name="Veneault-Fourrey C."/>
            <person name="LaButti K."/>
            <person name="Lindquist E.A."/>
            <person name="Lipzen A."/>
            <person name="Lundell T."/>
            <person name="Morin E."/>
            <person name="Murat C."/>
            <person name="Riley R."/>
            <person name="Ohm R."/>
            <person name="Sun H."/>
            <person name="Tunlid A."/>
            <person name="Henrissat B."/>
            <person name="Grigoriev I.V."/>
            <person name="Hibbett D.S."/>
            <person name="Martin F."/>
        </authorList>
    </citation>
    <scope>NUCLEOTIDE SEQUENCE [LARGE SCALE GENOMIC DNA]</scope>
    <source>
        <strain evidence="3">441</strain>
    </source>
</reference>
<evidence type="ECO:0000313" key="2">
    <source>
        <dbReference type="EMBL" id="KIK14588.1"/>
    </source>
</evidence>
<sequence length="57" mass="6549">MRENGVGKKRRTSDQRSYNPGFPDVEPGHMMEHAHAVYTTRKGDGTRYENESRPRGT</sequence>
<proteinExistence type="predicted"/>
<evidence type="ECO:0000256" key="1">
    <source>
        <dbReference type="SAM" id="MobiDB-lite"/>
    </source>
</evidence>
<organism evidence="2 3">
    <name type="scientific">Pisolithus microcarpus 441</name>
    <dbReference type="NCBI Taxonomy" id="765257"/>
    <lineage>
        <taxon>Eukaryota</taxon>
        <taxon>Fungi</taxon>
        <taxon>Dikarya</taxon>
        <taxon>Basidiomycota</taxon>
        <taxon>Agaricomycotina</taxon>
        <taxon>Agaricomycetes</taxon>
        <taxon>Agaricomycetidae</taxon>
        <taxon>Boletales</taxon>
        <taxon>Sclerodermatineae</taxon>
        <taxon>Pisolithaceae</taxon>
        <taxon>Pisolithus</taxon>
    </lineage>
</organism>
<reference evidence="2 3" key="1">
    <citation type="submission" date="2014-04" db="EMBL/GenBank/DDBJ databases">
        <authorList>
            <consortium name="DOE Joint Genome Institute"/>
            <person name="Kuo A."/>
            <person name="Kohler A."/>
            <person name="Costa M.D."/>
            <person name="Nagy L.G."/>
            <person name="Floudas D."/>
            <person name="Copeland A."/>
            <person name="Barry K.W."/>
            <person name="Cichocki N."/>
            <person name="Veneault-Fourrey C."/>
            <person name="LaButti K."/>
            <person name="Lindquist E.A."/>
            <person name="Lipzen A."/>
            <person name="Lundell T."/>
            <person name="Morin E."/>
            <person name="Murat C."/>
            <person name="Sun H."/>
            <person name="Tunlid A."/>
            <person name="Henrissat B."/>
            <person name="Grigoriev I.V."/>
            <person name="Hibbett D.S."/>
            <person name="Martin F."/>
            <person name="Nordberg H.P."/>
            <person name="Cantor M.N."/>
            <person name="Hua S.X."/>
        </authorList>
    </citation>
    <scope>NUCLEOTIDE SEQUENCE [LARGE SCALE GENOMIC DNA]</scope>
    <source>
        <strain evidence="2 3">441</strain>
    </source>
</reference>
<dbReference type="AlphaFoldDB" id="A0A0C9Z3J1"/>
<name>A0A0C9Z3J1_9AGAM</name>
<feature type="compositionally biased region" description="Basic and acidic residues" evidence="1">
    <location>
        <begin position="26"/>
        <end position="57"/>
    </location>
</feature>
<accession>A0A0C9Z3J1</accession>